<comment type="caution">
    <text evidence="1">The sequence shown here is derived from an EMBL/GenBank/DDBJ whole genome shotgun (WGS) entry which is preliminary data.</text>
</comment>
<evidence type="ECO:0000313" key="1">
    <source>
        <dbReference type="EMBL" id="GIY02417.1"/>
    </source>
</evidence>
<name>A0AAV4Q2K0_9ARAC</name>
<organism evidence="1 2">
    <name type="scientific">Caerostris darwini</name>
    <dbReference type="NCBI Taxonomy" id="1538125"/>
    <lineage>
        <taxon>Eukaryota</taxon>
        <taxon>Metazoa</taxon>
        <taxon>Ecdysozoa</taxon>
        <taxon>Arthropoda</taxon>
        <taxon>Chelicerata</taxon>
        <taxon>Arachnida</taxon>
        <taxon>Araneae</taxon>
        <taxon>Araneomorphae</taxon>
        <taxon>Entelegynae</taxon>
        <taxon>Araneoidea</taxon>
        <taxon>Araneidae</taxon>
        <taxon>Caerostris</taxon>
    </lineage>
</organism>
<dbReference type="Proteomes" id="UP001054837">
    <property type="component" value="Unassembled WGS sequence"/>
</dbReference>
<gene>
    <name evidence="1" type="ORF">CDAR_442621</name>
</gene>
<dbReference type="AlphaFoldDB" id="A0AAV4Q2K0"/>
<dbReference type="EMBL" id="BPLQ01003672">
    <property type="protein sequence ID" value="GIY02417.1"/>
    <property type="molecule type" value="Genomic_DNA"/>
</dbReference>
<evidence type="ECO:0000313" key="2">
    <source>
        <dbReference type="Proteomes" id="UP001054837"/>
    </source>
</evidence>
<keyword evidence="2" id="KW-1185">Reference proteome</keyword>
<proteinExistence type="predicted"/>
<reference evidence="1 2" key="1">
    <citation type="submission" date="2021-06" db="EMBL/GenBank/DDBJ databases">
        <title>Caerostris darwini draft genome.</title>
        <authorList>
            <person name="Kono N."/>
            <person name="Arakawa K."/>
        </authorList>
    </citation>
    <scope>NUCLEOTIDE SEQUENCE [LARGE SCALE GENOMIC DNA]</scope>
</reference>
<accession>A0AAV4Q2K0</accession>
<protein>
    <submittedName>
        <fullName evidence="1">Uncharacterized protein</fullName>
    </submittedName>
</protein>
<sequence length="199" mass="22914">MSDNLMSPGETVCLFQQNRLFCCRKISKMGPAMVNISQYPLSMDVQTAYMILDSAINSNDLKQSLMQTNQKLSLKYLHSRRNETPKNKRGQPYHQLQFSNDLKQTLMQTNQKLSLKYLHPRRNETPKNKSDHETISFCLNNKPPSKPLLTERKENYYFKCTSPTLFELTSTTHNAILITEARCKPIRAKALAKQKARGG</sequence>